<feature type="domain" description="Exosome-associated factor Rrp6 N-terminal" evidence="1">
    <location>
        <begin position="40"/>
        <end position="116"/>
    </location>
</feature>
<dbReference type="PANTHER" id="PTHR12124:SF47">
    <property type="entry name" value="EXOSOME COMPONENT 10"/>
    <property type="match status" value="1"/>
</dbReference>
<dbReference type="GO" id="GO:0071036">
    <property type="term" value="P:nuclear polyadenylation-dependent snoRNA catabolic process"/>
    <property type="evidence" value="ECO:0007669"/>
    <property type="project" value="TreeGrafter"/>
</dbReference>
<dbReference type="GO" id="GO:0071035">
    <property type="term" value="P:nuclear polyadenylation-dependent rRNA catabolic process"/>
    <property type="evidence" value="ECO:0007669"/>
    <property type="project" value="TreeGrafter"/>
</dbReference>
<evidence type="ECO:0000259" key="1">
    <source>
        <dbReference type="Pfam" id="PF08066"/>
    </source>
</evidence>
<accession>A0A392NAJ0</accession>
<dbReference type="Pfam" id="PF08066">
    <property type="entry name" value="PMC2NT"/>
    <property type="match status" value="1"/>
</dbReference>
<organism evidence="2 3">
    <name type="scientific">Trifolium medium</name>
    <dbReference type="NCBI Taxonomy" id="97028"/>
    <lineage>
        <taxon>Eukaryota</taxon>
        <taxon>Viridiplantae</taxon>
        <taxon>Streptophyta</taxon>
        <taxon>Embryophyta</taxon>
        <taxon>Tracheophyta</taxon>
        <taxon>Spermatophyta</taxon>
        <taxon>Magnoliopsida</taxon>
        <taxon>eudicotyledons</taxon>
        <taxon>Gunneridae</taxon>
        <taxon>Pentapetalae</taxon>
        <taxon>rosids</taxon>
        <taxon>fabids</taxon>
        <taxon>Fabales</taxon>
        <taxon>Fabaceae</taxon>
        <taxon>Papilionoideae</taxon>
        <taxon>50 kb inversion clade</taxon>
        <taxon>NPAAA clade</taxon>
        <taxon>Hologalegina</taxon>
        <taxon>IRL clade</taxon>
        <taxon>Trifolieae</taxon>
        <taxon>Trifolium</taxon>
    </lineage>
</organism>
<name>A0A392NAJ0_9FABA</name>
<comment type="caution">
    <text evidence="2">The sequence shown here is derived from an EMBL/GenBank/DDBJ whole genome shotgun (WGS) entry which is preliminary data.</text>
</comment>
<dbReference type="Proteomes" id="UP000265520">
    <property type="component" value="Unassembled WGS sequence"/>
</dbReference>
<dbReference type="GO" id="GO:0071039">
    <property type="term" value="P:nuclear polyadenylation-dependent CUT catabolic process"/>
    <property type="evidence" value="ECO:0007669"/>
    <property type="project" value="TreeGrafter"/>
</dbReference>
<keyword evidence="3" id="KW-1185">Reference proteome</keyword>
<dbReference type="GO" id="GO:0000176">
    <property type="term" value="C:nuclear exosome (RNase complex)"/>
    <property type="evidence" value="ECO:0007669"/>
    <property type="project" value="InterPro"/>
</dbReference>
<dbReference type="GO" id="GO:0071051">
    <property type="term" value="P:poly(A)-dependent snoRNA 3'-end processing"/>
    <property type="evidence" value="ECO:0007669"/>
    <property type="project" value="TreeGrafter"/>
</dbReference>
<dbReference type="GO" id="GO:0071044">
    <property type="term" value="P:histone mRNA catabolic process"/>
    <property type="evidence" value="ECO:0007669"/>
    <property type="project" value="TreeGrafter"/>
</dbReference>
<dbReference type="GO" id="GO:0000175">
    <property type="term" value="F:3'-5'-RNA exonuclease activity"/>
    <property type="evidence" value="ECO:0007669"/>
    <property type="project" value="InterPro"/>
</dbReference>
<dbReference type="GO" id="GO:0071037">
    <property type="term" value="P:nuclear polyadenylation-dependent snRNA catabolic process"/>
    <property type="evidence" value="ECO:0007669"/>
    <property type="project" value="TreeGrafter"/>
</dbReference>
<reference evidence="2 3" key="1">
    <citation type="journal article" date="2018" name="Front. Plant Sci.">
        <title>Red Clover (Trifolium pratense) and Zigzag Clover (T. medium) - A Picture of Genomic Similarities and Differences.</title>
        <authorList>
            <person name="Dluhosova J."/>
            <person name="Istvanek J."/>
            <person name="Nedelnik J."/>
            <person name="Repkova J."/>
        </authorList>
    </citation>
    <scope>NUCLEOTIDE SEQUENCE [LARGE SCALE GENOMIC DNA]</scope>
    <source>
        <strain evidence="3">cv. 10/8</strain>
        <tissue evidence="2">Leaf</tissue>
    </source>
</reference>
<evidence type="ECO:0000313" key="2">
    <source>
        <dbReference type="EMBL" id="MCH96857.1"/>
    </source>
</evidence>
<evidence type="ECO:0000313" key="3">
    <source>
        <dbReference type="Proteomes" id="UP000265520"/>
    </source>
</evidence>
<protein>
    <submittedName>
        <fullName evidence="2">Exosome component 10-like</fullName>
    </submittedName>
</protein>
<dbReference type="AlphaFoldDB" id="A0A392NAJ0"/>
<proteinExistence type="predicted"/>
<dbReference type="InterPro" id="IPR045092">
    <property type="entry name" value="Rrp6-like"/>
</dbReference>
<gene>
    <name evidence="2" type="ORF">A2U01_0017847</name>
</gene>
<dbReference type="GO" id="GO:0071038">
    <property type="term" value="P:TRAMP-dependent tRNA surveillance pathway"/>
    <property type="evidence" value="ECO:0007669"/>
    <property type="project" value="TreeGrafter"/>
</dbReference>
<dbReference type="GO" id="GO:0003727">
    <property type="term" value="F:single-stranded RNA binding"/>
    <property type="evidence" value="ECO:0007669"/>
    <property type="project" value="TreeGrafter"/>
</dbReference>
<sequence>MNVDHDQPPHTTATAAAKAQQALQTLTAGPLTSSVAKLAASSRCIPAERDYFFYRNFNEFKVPVDEISRESQSMLEAIGVAANAAFPDDIDDGYDWLVNVNDDVLERFDVSADEFRRVREEEEKSGRVNVNEGMMVEDGFELVCGKKKKGGRGKVVVEDSEIPVVDGVKVAMKDKKTLGPKAKIPFHIPTIRRPQDEYSIIVNNSNLPFEHVWLQRSDDGQKFVHPL</sequence>
<dbReference type="InterPro" id="IPR012588">
    <property type="entry name" value="Exosome-assoc_fac_Rrp6_N"/>
</dbReference>
<feature type="non-terminal residue" evidence="2">
    <location>
        <position position="227"/>
    </location>
</feature>
<dbReference type="PANTHER" id="PTHR12124">
    <property type="entry name" value="POLYMYOSITIS/SCLERODERMA AUTOANTIGEN-RELATED"/>
    <property type="match status" value="1"/>
</dbReference>
<dbReference type="GO" id="GO:0005730">
    <property type="term" value="C:nucleolus"/>
    <property type="evidence" value="ECO:0007669"/>
    <property type="project" value="TreeGrafter"/>
</dbReference>
<dbReference type="GO" id="GO:0071040">
    <property type="term" value="P:nuclear polyadenylation-dependent antisense transcript catabolic process"/>
    <property type="evidence" value="ECO:0007669"/>
    <property type="project" value="TreeGrafter"/>
</dbReference>
<dbReference type="GO" id="GO:0000467">
    <property type="term" value="P:exonucleolytic trimming to generate mature 3'-end of 5.8S rRNA from tricistronic rRNA transcript (SSU-rRNA, 5.8S rRNA, LSU-rRNA)"/>
    <property type="evidence" value="ECO:0007669"/>
    <property type="project" value="InterPro"/>
</dbReference>
<dbReference type="EMBL" id="LXQA010033457">
    <property type="protein sequence ID" value="MCH96857.1"/>
    <property type="molecule type" value="Genomic_DNA"/>
</dbReference>